<evidence type="ECO:0000256" key="2">
    <source>
        <dbReference type="SAM" id="Coils"/>
    </source>
</evidence>
<dbReference type="Proteomes" id="UP001642483">
    <property type="component" value="Unassembled WGS sequence"/>
</dbReference>
<dbReference type="PANTHER" id="PTHR32123">
    <property type="entry name" value="BICD FAMILY-LIKE CARGO ADAPTER"/>
    <property type="match status" value="1"/>
</dbReference>
<gene>
    <name evidence="4" type="ORF">CVLEPA_LOCUS9210</name>
</gene>
<reference evidence="4 5" key="1">
    <citation type="submission" date="2024-02" db="EMBL/GenBank/DDBJ databases">
        <authorList>
            <person name="Daric V."/>
            <person name="Darras S."/>
        </authorList>
    </citation>
    <scope>NUCLEOTIDE SEQUENCE [LARGE SCALE GENOMIC DNA]</scope>
</reference>
<protein>
    <submittedName>
        <fullName evidence="4">Uncharacterized protein</fullName>
    </submittedName>
</protein>
<feature type="compositionally biased region" description="Polar residues" evidence="3">
    <location>
        <begin position="499"/>
        <end position="508"/>
    </location>
</feature>
<dbReference type="InterPro" id="IPR051149">
    <property type="entry name" value="Spindly/BICDR_Dynein_Adapter"/>
</dbReference>
<evidence type="ECO:0000313" key="4">
    <source>
        <dbReference type="EMBL" id="CAK8678937.1"/>
    </source>
</evidence>
<feature type="compositionally biased region" description="Polar residues" evidence="3">
    <location>
        <begin position="473"/>
        <end position="483"/>
    </location>
</feature>
<feature type="region of interest" description="Disordered" evidence="3">
    <location>
        <begin position="443"/>
        <end position="512"/>
    </location>
</feature>
<feature type="compositionally biased region" description="Basic and acidic residues" evidence="3">
    <location>
        <begin position="484"/>
        <end position="498"/>
    </location>
</feature>
<proteinExistence type="predicted"/>
<organism evidence="4 5">
    <name type="scientific">Clavelina lepadiformis</name>
    <name type="common">Light-bulb sea squirt</name>
    <name type="synonym">Ascidia lepadiformis</name>
    <dbReference type="NCBI Taxonomy" id="159417"/>
    <lineage>
        <taxon>Eukaryota</taxon>
        <taxon>Metazoa</taxon>
        <taxon>Chordata</taxon>
        <taxon>Tunicata</taxon>
        <taxon>Ascidiacea</taxon>
        <taxon>Aplousobranchia</taxon>
        <taxon>Clavelinidae</taxon>
        <taxon>Clavelina</taxon>
    </lineage>
</organism>
<name>A0ABP0FKJ7_CLALP</name>
<sequence>MVFESKEEITKLTKALQEKEKSLETAAQYGKSLLEAKSHLEDLLEETHADYEKQLEALEQGKYSLEMKLELQQKSASRLESALAEEKHIMKRDYEVQLELLEKDYKTEINELKLKLSEMRNELDETALQCNQQKEKIETQQALIIELKESNQFQAKNESMSPDLAELVSDNERLQMKVRTLQEESSTMSNYIEQLNLQMKGIDKTNEMLREGKEEAEEQNRCHMEALEECRQEIRDLNAELQEFRTQPQDTNRFGNSLFAEVEDKRVLAEKKLISFQVKYRCLEGKYTQQVNYSMQLNSQIAQLLLSCGSDADRDQIQRLERALSTCRRDVENLMEENAKLEKQIASKSLNTLDGLKKASENGQQDVDFISFLENLLEKSKRENEKLKDELQKSRMYLIAESQKLSHAERDVYSSKNELDKLKSVCVKQKLDITRLKMKCGEEVHGKRDIRPRKVEKITDDPSQHSDDKENKSSPSKIAPSTQDKQKSADVRTIRESTSKTNQQSTRVGKTLFSDCSAIPVKTNAPDDDAVSECTQQ</sequence>
<dbReference type="EMBL" id="CAWYQH010000057">
    <property type="protein sequence ID" value="CAK8678937.1"/>
    <property type="molecule type" value="Genomic_DNA"/>
</dbReference>
<keyword evidence="5" id="KW-1185">Reference proteome</keyword>
<keyword evidence="1 2" id="KW-0175">Coiled coil</keyword>
<feature type="compositionally biased region" description="Basic and acidic residues" evidence="3">
    <location>
        <begin position="443"/>
        <end position="472"/>
    </location>
</feature>
<comment type="caution">
    <text evidence="4">The sequence shown here is derived from an EMBL/GenBank/DDBJ whole genome shotgun (WGS) entry which is preliminary data.</text>
</comment>
<evidence type="ECO:0000256" key="3">
    <source>
        <dbReference type="SAM" id="MobiDB-lite"/>
    </source>
</evidence>
<evidence type="ECO:0000256" key="1">
    <source>
        <dbReference type="ARBA" id="ARBA00023054"/>
    </source>
</evidence>
<evidence type="ECO:0000313" key="5">
    <source>
        <dbReference type="Proteomes" id="UP001642483"/>
    </source>
</evidence>
<feature type="coiled-coil region" evidence="2">
    <location>
        <begin position="41"/>
        <end position="247"/>
    </location>
</feature>
<feature type="coiled-coil region" evidence="2">
    <location>
        <begin position="317"/>
        <end position="397"/>
    </location>
</feature>
<accession>A0ABP0FKJ7</accession>
<dbReference type="PANTHER" id="PTHR32123:SF9">
    <property type="entry name" value="PROTEIN SPINDLY"/>
    <property type="match status" value="1"/>
</dbReference>